<protein>
    <recommendedName>
        <fullName evidence="2">Enolpyruvate transferase domain-containing protein</fullName>
    </recommendedName>
</protein>
<feature type="domain" description="Enolpyruvate transferase" evidence="2">
    <location>
        <begin position="2"/>
        <end position="96"/>
    </location>
</feature>
<dbReference type="GO" id="GO:0009423">
    <property type="term" value="P:chorismate biosynthetic process"/>
    <property type="evidence" value="ECO:0007669"/>
    <property type="project" value="TreeGrafter"/>
</dbReference>
<reference evidence="3" key="1">
    <citation type="submission" date="2018-05" db="EMBL/GenBank/DDBJ databases">
        <authorList>
            <person name="Lanie J.A."/>
            <person name="Ng W.-L."/>
            <person name="Kazmierczak K.M."/>
            <person name="Andrzejewski T.M."/>
            <person name="Davidsen T.M."/>
            <person name="Wayne K.J."/>
            <person name="Tettelin H."/>
            <person name="Glass J.I."/>
            <person name="Rusch D."/>
            <person name="Podicherti R."/>
            <person name="Tsui H.-C.T."/>
            <person name="Winkler M.E."/>
        </authorList>
    </citation>
    <scope>NUCLEOTIDE SEQUENCE</scope>
</reference>
<dbReference type="EMBL" id="UINC01205109">
    <property type="protein sequence ID" value="SVE26133.1"/>
    <property type="molecule type" value="Genomic_DNA"/>
</dbReference>
<accession>A0A383C237</accession>
<evidence type="ECO:0000313" key="3">
    <source>
        <dbReference type="EMBL" id="SVE26133.1"/>
    </source>
</evidence>
<dbReference type="SUPFAM" id="SSF55205">
    <property type="entry name" value="EPT/RTPC-like"/>
    <property type="match status" value="1"/>
</dbReference>
<dbReference type="Gene3D" id="3.65.10.10">
    <property type="entry name" value="Enolpyruvate transferase domain"/>
    <property type="match status" value="1"/>
</dbReference>
<evidence type="ECO:0000256" key="1">
    <source>
        <dbReference type="ARBA" id="ARBA00022679"/>
    </source>
</evidence>
<gene>
    <name evidence="3" type="ORF">METZ01_LOCUS478987</name>
</gene>
<proteinExistence type="predicted"/>
<name>A0A383C237_9ZZZZ</name>
<dbReference type="InterPro" id="IPR023193">
    <property type="entry name" value="EPSP_synthase_CS"/>
</dbReference>
<dbReference type="InterPro" id="IPR001986">
    <property type="entry name" value="Enolpyruvate_Tfrase_dom"/>
</dbReference>
<dbReference type="GO" id="GO:0003866">
    <property type="term" value="F:3-phosphoshikimate 1-carboxyvinyltransferase activity"/>
    <property type="evidence" value="ECO:0007669"/>
    <property type="project" value="TreeGrafter"/>
</dbReference>
<dbReference type="Pfam" id="PF00275">
    <property type="entry name" value="EPSP_synthase"/>
    <property type="match status" value="1"/>
</dbReference>
<dbReference type="PANTHER" id="PTHR21090:SF5">
    <property type="entry name" value="PENTAFUNCTIONAL AROM POLYPEPTIDE"/>
    <property type="match status" value="1"/>
</dbReference>
<feature type="non-terminal residue" evidence="3">
    <location>
        <position position="1"/>
    </location>
</feature>
<dbReference type="PANTHER" id="PTHR21090">
    <property type="entry name" value="AROM/DEHYDROQUINATE SYNTHASE"/>
    <property type="match status" value="1"/>
</dbReference>
<evidence type="ECO:0000259" key="2">
    <source>
        <dbReference type="Pfam" id="PF00275"/>
    </source>
</evidence>
<dbReference type="InterPro" id="IPR036968">
    <property type="entry name" value="Enolpyruvate_Tfrase_sf"/>
</dbReference>
<dbReference type="InterPro" id="IPR013792">
    <property type="entry name" value="RNA3'P_cycl/enolpyr_Trfase_a/b"/>
</dbReference>
<organism evidence="3">
    <name type="scientific">marine metagenome</name>
    <dbReference type="NCBI Taxonomy" id="408172"/>
    <lineage>
        <taxon>unclassified sequences</taxon>
        <taxon>metagenomes</taxon>
        <taxon>ecological metagenomes</taxon>
    </lineage>
</organism>
<dbReference type="PROSITE" id="PS00885">
    <property type="entry name" value="EPSP_SYNTHASE_2"/>
    <property type="match status" value="1"/>
</dbReference>
<dbReference type="AlphaFoldDB" id="A0A383C237"/>
<sequence length="101" mass="11293">DGPTIVSGAEELRVKECDRIRAVCENLLAMGGEVIEKKDGFIINQCNTLYSTNIKTYRDHRIAMSFTVAGLLTDARNTLDDEDCINISFPEFHKVLIQVMG</sequence>
<keyword evidence="1" id="KW-0808">Transferase</keyword>